<dbReference type="PANTHER" id="PTHR46470:SF4">
    <property type="entry name" value="5-AMINO-6-(5-PHOSPHO-D-RIBITYLAMINO)URACIL PHOSPHATASE YIGB"/>
    <property type="match status" value="1"/>
</dbReference>
<dbReference type="AlphaFoldDB" id="A0A3M8SFT3"/>
<evidence type="ECO:0000313" key="4">
    <source>
        <dbReference type="EMBL" id="RNF80009.1"/>
    </source>
</evidence>
<dbReference type="NCBIfam" id="TIGR01549">
    <property type="entry name" value="HAD-SF-IA-v1"/>
    <property type="match status" value="1"/>
</dbReference>
<comment type="cofactor">
    <cofactor evidence="1">
        <name>Mg(2+)</name>
        <dbReference type="ChEBI" id="CHEBI:18420"/>
    </cofactor>
</comment>
<keyword evidence="3" id="KW-0460">Magnesium</keyword>
<dbReference type="Pfam" id="PF00702">
    <property type="entry name" value="Hydrolase"/>
    <property type="match status" value="1"/>
</dbReference>
<name>A0A3M8SFT3_9ACTN</name>
<dbReference type="SUPFAM" id="SSF56784">
    <property type="entry name" value="HAD-like"/>
    <property type="match status" value="1"/>
</dbReference>
<proteinExistence type="predicted"/>
<protein>
    <submittedName>
        <fullName evidence="4">HAD family hydrolase</fullName>
    </submittedName>
</protein>
<gene>
    <name evidence="4" type="ORF">EEJ42_47545</name>
</gene>
<evidence type="ECO:0000256" key="1">
    <source>
        <dbReference type="ARBA" id="ARBA00001946"/>
    </source>
</evidence>
<dbReference type="SFLD" id="SFLDG01129">
    <property type="entry name" value="C1.5:_HAD__Beta-PGM__Phosphata"/>
    <property type="match status" value="1"/>
</dbReference>
<dbReference type="GO" id="GO:0044281">
    <property type="term" value="P:small molecule metabolic process"/>
    <property type="evidence" value="ECO:0007669"/>
    <property type="project" value="UniProtKB-ARBA"/>
</dbReference>
<dbReference type="PRINTS" id="PR00413">
    <property type="entry name" value="HADHALOGNASE"/>
</dbReference>
<dbReference type="InterPro" id="IPR023214">
    <property type="entry name" value="HAD_sf"/>
</dbReference>
<evidence type="ECO:0000256" key="2">
    <source>
        <dbReference type="ARBA" id="ARBA00022801"/>
    </source>
</evidence>
<evidence type="ECO:0000313" key="5">
    <source>
        <dbReference type="Proteomes" id="UP000275401"/>
    </source>
</evidence>
<accession>A0A3M8SFT3</accession>
<reference evidence="4 5" key="1">
    <citation type="submission" date="2018-11" db="EMBL/GenBank/DDBJ databases">
        <title>The Potential of Streptomyces as Biocontrol Agents against the Tomato grey mould, Botrytis cinerea (Gray mold) Frontiers in Microbiology.</title>
        <authorList>
            <person name="Li D."/>
        </authorList>
    </citation>
    <scope>NUCLEOTIDE SEQUENCE [LARGE SCALE GENOMIC DNA]</scope>
    <source>
        <strain evidence="4 5">NEAU-LD23</strain>
    </source>
</reference>
<dbReference type="EMBL" id="RIBZ01000873">
    <property type="protein sequence ID" value="RNF80009.1"/>
    <property type="molecule type" value="Genomic_DNA"/>
</dbReference>
<dbReference type="Gene3D" id="1.20.120.1600">
    <property type="match status" value="1"/>
</dbReference>
<keyword evidence="2 4" id="KW-0378">Hydrolase</keyword>
<dbReference type="GO" id="GO:0016787">
    <property type="term" value="F:hydrolase activity"/>
    <property type="evidence" value="ECO:0007669"/>
    <property type="project" value="UniProtKB-KW"/>
</dbReference>
<comment type="caution">
    <text evidence="4">The sequence shown here is derived from an EMBL/GenBank/DDBJ whole genome shotgun (WGS) entry which is preliminary data.</text>
</comment>
<dbReference type="Proteomes" id="UP000275401">
    <property type="component" value="Unassembled WGS sequence"/>
</dbReference>
<dbReference type="InterPro" id="IPR051400">
    <property type="entry name" value="HAD-like_hydrolase"/>
</dbReference>
<keyword evidence="5" id="KW-1185">Reference proteome</keyword>
<dbReference type="PANTHER" id="PTHR46470">
    <property type="entry name" value="N-ACYLNEURAMINATE-9-PHOSPHATASE"/>
    <property type="match status" value="1"/>
</dbReference>
<evidence type="ECO:0000256" key="3">
    <source>
        <dbReference type="ARBA" id="ARBA00022842"/>
    </source>
</evidence>
<dbReference type="InterPro" id="IPR036412">
    <property type="entry name" value="HAD-like_sf"/>
</dbReference>
<dbReference type="SFLD" id="SFLDS00003">
    <property type="entry name" value="Haloacid_Dehalogenase"/>
    <property type="match status" value="1"/>
</dbReference>
<sequence length="250" mass="27313">MTLSCAAVLFDLDGTLLDHDAASDAAVAATVLARGDLPGIDPERIVRWWRELETSAMDRYLAGEVTFQEQRRLRVTGLAERCGLGRWSDEQADAWFVRYLAWYEAEWRAYPDALPALRSLADRPERLQLGVVTNGDADQQRRKIARTGLADWLPHVTTSSQVGAAKPDPAIFRTACADLGLPLERVVYVGDRLGTDAEAATEAGLRGVWLDRHGSRPSGALTVPRVEGLDELPGVITDHFSAGGEAAHRA</sequence>
<dbReference type="Gene3D" id="3.40.50.1000">
    <property type="entry name" value="HAD superfamily/HAD-like"/>
    <property type="match status" value="1"/>
</dbReference>
<organism evidence="4 5">
    <name type="scientific">Streptomyces botrytidirepellens</name>
    <dbReference type="NCBI Taxonomy" id="2486417"/>
    <lineage>
        <taxon>Bacteria</taxon>
        <taxon>Bacillati</taxon>
        <taxon>Actinomycetota</taxon>
        <taxon>Actinomycetes</taxon>
        <taxon>Kitasatosporales</taxon>
        <taxon>Streptomycetaceae</taxon>
        <taxon>Streptomyces</taxon>
    </lineage>
</organism>
<dbReference type="InterPro" id="IPR006439">
    <property type="entry name" value="HAD-SF_hydro_IA"/>
</dbReference>